<proteinExistence type="predicted"/>
<keyword evidence="1" id="KW-0645">Protease</keyword>
<dbReference type="PROSITE" id="PS51257">
    <property type="entry name" value="PROKAR_LIPOPROTEIN"/>
    <property type="match status" value="1"/>
</dbReference>
<dbReference type="eggNOG" id="COG1520">
    <property type="taxonomic scope" value="Bacteria"/>
</dbReference>
<dbReference type="GO" id="GO:0031012">
    <property type="term" value="C:extracellular matrix"/>
    <property type="evidence" value="ECO:0007669"/>
    <property type="project" value="InterPro"/>
</dbReference>
<evidence type="ECO:0000256" key="3">
    <source>
        <dbReference type="ARBA" id="ARBA00022801"/>
    </source>
</evidence>
<keyword evidence="4" id="KW-0862">Zinc</keyword>
<dbReference type="InterPro" id="IPR024079">
    <property type="entry name" value="MetalloPept_cat_dom_sf"/>
</dbReference>
<protein>
    <recommendedName>
        <fullName evidence="7">Peptidase metallopeptidase domain-containing protein</fullName>
    </recommendedName>
</protein>
<dbReference type="AlphaFoldDB" id="L7UFW6"/>
<evidence type="ECO:0000256" key="1">
    <source>
        <dbReference type="ARBA" id="ARBA00022670"/>
    </source>
</evidence>
<evidence type="ECO:0000259" key="7">
    <source>
        <dbReference type="SMART" id="SM00235"/>
    </source>
</evidence>
<evidence type="ECO:0000256" key="6">
    <source>
        <dbReference type="SAM" id="SignalP"/>
    </source>
</evidence>
<dbReference type="HOGENOM" id="CLU_073010_0_0_7"/>
<dbReference type="KEGG" id="msd:MYSTI_05631"/>
<feature type="signal peptide" evidence="6">
    <location>
        <begin position="1"/>
        <end position="25"/>
    </location>
</feature>
<dbReference type="EMBL" id="CP004025">
    <property type="protein sequence ID" value="AGC46908.1"/>
    <property type="molecule type" value="Genomic_DNA"/>
</dbReference>
<keyword evidence="2" id="KW-0479">Metal-binding</keyword>
<reference evidence="8 9" key="1">
    <citation type="journal article" date="2013" name="Genome Announc.">
        <title>Complete genome sequence of Myxococcus stipitatus strain DSM 14675, a fruiting myxobacterium.</title>
        <authorList>
            <person name="Huntley S."/>
            <person name="Kneip S."/>
            <person name="Treuner-Lange A."/>
            <person name="Sogaard-Andersen L."/>
        </authorList>
    </citation>
    <scope>NUCLEOTIDE SEQUENCE [LARGE SCALE GENOMIC DNA]</scope>
    <source>
        <strain evidence="9">DSM 14675 / JCM 12634 / Mx s8</strain>
    </source>
</reference>
<evidence type="ECO:0000313" key="8">
    <source>
        <dbReference type="EMBL" id="AGC46908.1"/>
    </source>
</evidence>
<feature type="domain" description="Peptidase metallopeptidase" evidence="7">
    <location>
        <begin position="94"/>
        <end position="260"/>
    </location>
</feature>
<dbReference type="InterPro" id="IPR001818">
    <property type="entry name" value="Pept_M10_metallopeptidase"/>
</dbReference>
<evidence type="ECO:0000313" key="9">
    <source>
        <dbReference type="Proteomes" id="UP000011131"/>
    </source>
</evidence>
<dbReference type="STRING" id="1278073.MYSTI_05631"/>
<sequence length="309" mass="33579">MRMPRLGLWMTQALVLSLAVSCGEASDIGVPSHDSFEDGWKAFRAQVVESAVRPGVFIVEGDIALYGEDALRKYYKEYMARASQPLTVRLHAGVDDVWTAAQKHSLTYCIGDGFPAGERPRLVAAINAAAISWSRRVGVSFQHVASEDGYCSIEDGGTNSNVVFEVQPSPEGTAASYNARAFFPSYFEKILYVAPKAFTTSRGGRTLEGILSHELGHVLGFRHEHIWATPIPEDCEDPDPPDEDKGQPGHQDDARQLVGGYDALSVMHYPECRPPGSIGGYSQTESDYRAAITIYGLAPALIVSAVTPL</sequence>
<evidence type="ECO:0000256" key="2">
    <source>
        <dbReference type="ARBA" id="ARBA00022723"/>
    </source>
</evidence>
<keyword evidence="9" id="KW-1185">Reference proteome</keyword>
<gene>
    <name evidence="8" type="ordered locus">MYSTI_05631</name>
</gene>
<organism evidence="8 9">
    <name type="scientific">Myxococcus stipitatus (strain DSM 14675 / JCM 12634 / Mx s8)</name>
    <dbReference type="NCBI Taxonomy" id="1278073"/>
    <lineage>
        <taxon>Bacteria</taxon>
        <taxon>Pseudomonadati</taxon>
        <taxon>Myxococcota</taxon>
        <taxon>Myxococcia</taxon>
        <taxon>Myxococcales</taxon>
        <taxon>Cystobacterineae</taxon>
        <taxon>Myxococcaceae</taxon>
        <taxon>Myxococcus</taxon>
    </lineage>
</organism>
<feature type="chain" id="PRO_5003984301" description="Peptidase metallopeptidase domain-containing protein" evidence="6">
    <location>
        <begin position="26"/>
        <end position="309"/>
    </location>
</feature>
<dbReference type="SUPFAM" id="SSF55486">
    <property type="entry name" value="Metalloproteases ('zincins'), catalytic domain"/>
    <property type="match status" value="1"/>
</dbReference>
<feature type="compositionally biased region" description="Basic and acidic residues" evidence="5">
    <location>
        <begin position="243"/>
        <end position="255"/>
    </location>
</feature>
<keyword evidence="3" id="KW-0378">Hydrolase</keyword>
<evidence type="ECO:0000256" key="4">
    <source>
        <dbReference type="ARBA" id="ARBA00022833"/>
    </source>
</evidence>
<dbReference type="OrthoDB" id="3669864at2"/>
<name>L7UFW6_MYXSD</name>
<dbReference type="GO" id="GO:0006508">
    <property type="term" value="P:proteolysis"/>
    <property type="evidence" value="ECO:0007669"/>
    <property type="project" value="UniProtKB-KW"/>
</dbReference>
<dbReference type="GO" id="GO:0004222">
    <property type="term" value="F:metalloendopeptidase activity"/>
    <property type="evidence" value="ECO:0007669"/>
    <property type="project" value="InterPro"/>
</dbReference>
<evidence type="ECO:0000256" key="5">
    <source>
        <dbReference type="SAM" id="MobiDB-lite"/>
    </source>
</evidence>
<accession>L7UFW6</accession>
<dbReference type="Gene3D" id="3.40.390.10">
    <property type="entry name" value="Collagenase (Catalytic Domain)"/>
    <property type="match status" value="1"/>
</dbReference>
<dbReference type="SMART" id="SM00235">
    <property type="entry name" value="ZnMc"/>
    <property type="match status" value="1"/>
</dbReference>
<dbReference type="Pfam" id="PF00413">
    <property type="entry name" value="Peptidase_M10"/>
    <property type="match status" value="1"/>
</dbReference>
<dbReference type="GO" id="GO:0008270">
    <property type="term" value="F:zinc ion binding"/>
    <property type="evidence" value="ECO:0007669"/>
    <property type="project" value="InterPro"/>
</dbReference>
<feature type="compositionally biased region" description="Acidic residues" evidence="5">
    <location>
        <begin position="233"/>
        <end position="242"/>
    </location>
</feature>
<dbReference type="Proteomes" id="UP000011131">
    <property type="component" value="Chromosome"/>
</dbReference>
<keyword evidence="6" id="KW-0732">Signal</keyword>
<dbReference type="InterPro" id="IPR006026">
    <property type="entry name" value="Peptidase_Metallo"/>
</dbReference>
<feature type="region of interest" description="Disordered" evidence="5">
    <location>
        <begin position="230"/>
        <end position="255"/>
    </location>
</feature>